<keyword evidence="3" id="KW-1185">Reference proteome</keyword>
<name>A0A2Z2NVC2_9GAMM</name>
<protein>
    <submittedName>
        <fullName evidence="2">Uncharacterized protein</fullName>
    </submittedName>
</protein>
<organism evidence="2 3">
    <name type="scientific">Granulosicoccus antarcticus IMCC3135</name>
    <dbReference type="NCBI Taxonomy" id="1192854"/>
    <lineage>
        <taxon>Bacteria</taxon>
        <taxon>Pseudomonadati</taxon>
        <taxon>Pseudomonadota</taxon>
        <taxon>Gammaproteobacteria</taxon>
        <taxon>Chromatiales</taxon>
        <taxon>Granulosicoccaceae</taxon>
        <taxon>Granulosicoccus</taxon>
    </lineage>
</organism>
<sequence length="60" mass="6579">MTVRELHLTDGECNEPRRCISANQLTNASQFHDSGAGKNYTPTSNSNNLTNNDFNAIASH</sequence>
<evidence type="ECO:0000313" key="3">
    <source>
        <dbReference type="Proteomes" id="UP000250079"/>
    </source>
</evidence>
<feature type="region of interest" description="Disordered" evidence="1">
    <location>
        <begin position="30"/>
        <end position="60"/>
    </location>
</feature>
<dbReference type="KEGG" id="gai:IMCC3135_04855"/>
<gene>
    <name evidence="2" type="ORF">IMCC3135_04855</name>
</gene>
<evidence type="ECO:0000313" key="2">
    <source>
        <dbReference type="EMBL" id="ASJ71084.1"/>
    </source>
</evidence>
<reference evidence="2 3" key="1">
    <citation type="submission" date="2016-12" db="EMBL/GenBank/DDBJ databases">
        <authorList>
            <person name="Song W.-J."/>
            <person name="Kurnit D.M."/>
        </authorList>
    </citation>
    <scope>NUCLEOTIDE SEQUENCE [LARGE SCALE GENOMIC DNA]</scope>
    <source>
        <strain evidence="2 3">IMCC3135</strain>
    </source>
</reference>
<feature type="compositionally biased region" description="Low complexity" evidence="1">
    <location>
        <begin position="39"/>
        <end position="60"/>
    </location>
</feature>
<dbReference type="EMBL" id="CP018632">
    <property type="protein sequence ID" value="ASJ71084.1"/>
    <property type="molecule type" value="Genomic_DNA"/>
</dbReference>
<dbReference type="Proteomes" id="UP000250079">
    <property type="component" value="Chromosome"/>
</dbReference>
<evidence type="ECO:0000256" key="1">
    <source>
        <dbReference type="SAM" id="MobiDB-lite"/>
    </source>
</evidence>
<accession>A0A2Z2NVC2</accession>
<dbReference type="AlphaFoldDB" id="A0A2Z2NVC2"/>
<proteinExistence type="predicted"/>